<dbReference type="EMBL" id="FTMD01000002">
    <property type="protein sequence ID" value="SIQ12722.1"/>
    <property type="molecule type" value="Genomic_DNA"/>
</dbReference>
<evidence type="ECO:0000256" key="1">
    <source>
        <dbReference type="ARBA" id="ARBA00004196"/>
    </source>
</evidence>
<dbReference type="OrthoDB" id="250606at2"/>
<evidence type="ECO:0000256" key="4">
    <source>
        <dbReference type="SAM" id="SignalP"/>
    </source>
</evidence>
<dbReference type="STRING" id="34027.SAMN05421829_102387"/>
<accession>A0A1N6Q891</accession>
<dbReference type="PROSITE" id="PS51257">
    <property type="entry name" value="PROKAR_LIPOPROTEIN"/>
    <property type="match status" value="1"/>
</dbReference>
<dbReference type="InterPro" id="IPR025997">
    <property type="entry name" value="SBP_2_dom"/>
</dbReference>
<dbReference type="Pfam" id="PF13407">
    <property type="entry name" value="Peripla_BP_4"/>
    <property type="match status" value="1"/>
</dbReference>
<feature type="chain" id="PRO_5012275120" evidence="4">
    <location>
        <begin position="23"/>
        <end position="310"/>
    </location>
</feature>
<evidence type="ECO:0000313" key="7">
    <source>
        <dbReference type="Proteomes" id="UP000186819"/>
    </source>
</evidence>
<dbReference type="Proteomes" id="UP000186819">
    <property type="component" value="Unassembled WGS sequence"/>
</dbReference>
<keyword evidence="7" id="KW-1185">Reference proteome</keyword>
<dbReference type="PANTHER" id="PTHR46847">
    <property type="entry name" value="D-ALLOSE-BINDING PERIPLASMIC PROTEIN-RELATED"/>
    <property type="match status" value="1"/>
</dbReference>
<sequence length="310" mass="32447">MFVRNALVAGIALACVTGFAQAREIKSVGVTVGSLGNPFFVTIAKGAEAKVKEMYPNAKVITASADYDLNKQFTQIDNFISAGVDLILLNAADAKAIEPAVKKAQKAGIAVVAVDVAAAGADATVQTDNVQAGRIACEHIVKRLSGKGNVIIQNGPQVSAVVDRVKGCKEVFAAAPGIKVLSDDQDGKGSREGGMNVMLGHLTRFQKLDAVFTINDPQAIGTDLAARQLKRKGLVISSVDGAPDIENALKSETQVEASASQDPWLMAQQAVVIGNDILNGKKPANPMVLIPSTLVTRDNVGSYKGWSSPR</sequence>
<dbReference type="AlphaFoldDB" id="A0A1N6Q891"/>
<evidence type="ECO:0000259" key="5">
    <source>
        <dbReference type="Pfam" id="PF13407"/>
    </source>
</evidence>
<dbReference type="SUPFAM" id="SSF53822">
    <property type="entry name" value="Periplasmic binding protein-like I"/>
    <property type="match status" value="1"/>
</dbReference>
<comment type="subcellular location">
    <subcellularLocation>
        <location evidence="1">Cell envelope</location>
    </subcellularLocation>
</comment>
<name>A0A1N6Q891_9RHOO</name>
<gene>
    <name evidence="6" type="ORF">SAMN05421829_102387</name>
</gene>
<reference evidence="7" key="1">
    <citation type="submission" date="2017-01" db="EMBL/GenBank/DDBJ databases">
        <authorList>
            <person name="Varghese N."/>
            <person name="Submissions S."/>
        </authorList>
    </citation>
    <scope>NUCLEOTIDE SEQUENCE [LARGE SCALE GENOMIC DNA]</scope>
    <source>
        <strain evidence="7">ATCC 51758</strain>
    </source>
</reference>
<evidence type="ECO:0000313" key="6">
    <source>
        <dbReference type="EMBL" id="SIQ12722.1"/>
    </source>
</evidence>
<dbReference type="GO" id="GO:0030246">
    <property type="term" value="F:carbohydrate binding"/>
    <property type="evidence" value="ECO:0007669"/>
    <property type="project" value="UniProtKB-ARBA"/>
</dbReference>
<proteinExistence type="inferred from homology"/>
<dbReference type="GO" id="GO:0030313">
    <property type="term" value="C:cell envelope"/>
    <property type="evidence" value="ECO:0007669"/>
    <property type="project" value="UniProtKB-SubCell"/>
</dbReference>
<dbReference type="PANTHER" id="PTHR46847:SF2">
    <property type="entry name" value="ABC TRANSPORTER SUGAR-BINDING PROTEIN"/>
    <property type="match status" value="1"/>
</dbReference>
<protein>
    <submittedName>
        <fullName evidence="6">Monosaccharide ABC transporter substrate-binding protein, CUT2 family</fullName>
    </submittedName>
</protein>
<dbReference type="Gene3D" id="3.40.50.2300">
    <property type="match status" value="2"/>
</dbReference>
<keyword evidence="3 4" id="KW-0732">Signal</keyword>
<dbReference type="InterPro" id="IPR028082">
    <property type="entry name" value="Peripla_BP_I"/>
</dbReference>
<evidence type="ECO:0000256" key="3">
    <source>
        <dbReference type="ARBA" id="ARBA00022729"/>
    </source>
</evidence>
<evidence type="ECO:0000256" key="2">
    <source>
        <dbReference type="ARBA" id="ARBA00007639"/>
    </source>
</evidence>
<dbReference type="RefSeq" id="WP_076600883.1">
    <property type="nucleotide sequence ID" value="NZ_FTMD01000002.1"/>
</dbReference>
<feature type="signal peptide" evidence="4">
    <location>
        <begin position="1"/>
        <end position="22"/>
    </location>
</feature>
<comment type="similarity">
    <text evidence="2">Belongs to the bacterial solute-binding protein 2 family.</text>
</comment>
<dbReference type="CDD" id="cd06321">
    <property type="entry name" value="PBP1_ABC_sugar_binding-like"/>
    <property type="match status" value="1"/>
</dbReference>
<feature type="domain" description="Periplasmic binding protein" evidence="5">
    <location>
        <begin position="28"/>
        <end position="282"/>
    </location>
</feature>
<organism evidence="6 7">
    <name type="scientific">Aromatoleum tolulyticum</name>
    <dbReference type="NCBI Taxonomy" id="34027"/>
    <lineage>
        <taxon>Bacteria</taxon>
        <taxon>Pseudomonadati</taxon>
        <taxon>Pseudomonadota</taxon>
        <taxon>Betaproteobacteria</taxon>
        <taxon>Rhodocyclales</taxon>
        <taxon>Rhodocyclaceae</taxon>
        <taxon>Aromatoleum</taxon>
    </lineage>
</organism>